<evidence type="ECO:0000313" key="3">
    <source>
        <dbReference type="Proteomes" id="UP001500618"/>
    </source>
</evidence>
<proteinExistence type="predicted"/>
<reference evidence="3" key="1">
    <citation type="journal article" date="2019" name="Int. J. Syst. Evol. Microbiol.">
        <title>The Global Catalogue of Microorganisms (GCM) 10K type strain sequencing project: providing services to taxonomists for standard genome sequencing and annotation.</title>
        <authorList>
            <consortium name="The Broad Institute Genomics Platform"/>
            <consortium name="The Broad Institute Genome Sequencing Center for Infectious Disease"/>
            <person name="Wu L."/>
            <person name="Ma J."/>
        </authorList>
    </citation>
    <scope>NUCLEOTIDE SEQUENCE [LARGE SCALE GENOMIC DNA]</scope>
    <source>
        <strain evidence="3">JCM 14718</strain>
    </source>
</reference>
<feature type="transmembrane region" description="Helical" evidence="1">
    <location>
        <begin position="15"/>
        <end position="38"/>
    </location>
</feature>
<feature type="transmembrane region" description="Helical" evidence="1">
    <location>
        <begin position="50"/>
        <end position="69"/>
    </location>
</feature>
<sequence length="143" mass="15026">MTTTPFTGEDRRSPVAATVAAAVAIILLPWIVFLANTLPPTMLAERWSTAWVGLDLAIAVGAGTAAVLLFRRDSRAIAAMCVTAGLMCTDSWFDICTSNTGSDLVIAIAEAFLLELPLAGAAMWFSVRSLRTVGQPASLAGVR</sequence>
<comment type="caution">
    <text evidence="2">The sequence shown here is derived from an EMBL/GenBank/DDBJ whole genome shotgun (WGS) entry which is preliminary data.</text>
</comment>
<dbReference type="RefSeq" id="WP_163569799.1">
    <property type="nucleotide sequence ID" value="NZ_BAAANY010000003.1"/>
</dbReference>
<keyword evidence="1" id="KW-1133">Transmembrane helix</keyword>
<organism evidence="2 3">
    <name type="scientific">Fodinicola feengrottensis</name>
    <dbReference type="NCBI Taxonomy" id="435914"/>
    <lineage>
        <taxon>Bacteria</taxon>
        <taxon>Bacillati</taxon>
        <taxon>Actinomycetota</taxon>
        <taxon>Actinomycetes</taxon>
        <taxon>Mycobacteriales</taxon>
        <taxon>Fodinicola</taxon>
    </lineage>
</organism>
<accession>A0ABP4RWV4</accession>
<gene>
    <name evidence="2" type="ORF">GCM10009765_10530</name>
</gene>
<dbReference type="Proteomes" id="UP001500618">
    <property type="component" value="Unassembled WGS sequence"/>
</dbReference>
<keyword evidence="3" id="KW-1185">Reference proteome</keyword>
<evidence type="ECO:0000313" key="2">
    <source>
        <dbReference type="EMBL" id="GAA1662939.1"/>
    </source>
</evidence>
<dbReference type="EMBL" id="BAAANY010000003">
    <property type="protein sequence ID" value="GAA1662939.1"/>
    <property type="molecule type" value="Genomic_DNA"/>
</dbReference>
<protein>
    <submittedName>
        <fullName evidence="2">Uncharacterized protein</fullName>
    </submittedName>
</protein>
<evidence type="ECO:0000256" key="1">
    <source>
        <dbReference type="SAM" id="Phobius"/>
    </source>
</evidence>
<keyword evidence="1" id="KW-0812">Transmembrane</keyword>
<name>A0ABP4RWV4_9ACTN</name>
<feature type="transmembrane region" description="Helical" evidence="1">
    <location>
        <begin position="76"/>
        <end position="93"/>
    </location>
</feature>
<keyword evidence="1" id="KW-0472">Membrane</keyword>
<feature type="transmembrane region" description="Helical" evidence="1">
    <location>
        <begin position="105"/>
        <end position="125"/>
    </location>
</feature>